<accession>A0AAJ8MXZ7</accession>
<dbReference type="AlphaFoldDB" id="A0AAJ8MXZ7"/>
<dbReference type="GO" id="GO:0090173">
    <property type="term" value="P:regulation of synaptonemal complex assembly"/>
    <property type="evidence" value="ECO:0007669"/>
    <property type="project" value="InterPro"/>
</dbReference>
<evidence type="ECO:0000256" key="2">
    <source>
        <dbReference type="SAM" id="MobiDB-lite"/>
    </source>
</evidence>
<evidence type="ECO:0000313" key="4">
    <source>
        <dbReference type="Proteomes" id="UP000322225"/>
    </source>
</evidence>
<gene>
    <name evidence="3" type="ORF">CI109_103958</name>
</gene>
<dbReference type="EMBL" id="CP144057">
    <property type="protein sequence ID" value="WWD19497.1"/>
    <property type="molecule type" value="Genomic_DNA"/>
</dbReference>
<dbReference type="InterPro" id="IPR039057">
    <property type="entry name" value="Spo22/ZIP4"/>
</dbReference>
<keyword evidence="4" id="KW-1185">Reference proteome</keyword>
<proteinExistence type="predicted"/>
<dbReference type="Pfam" id="PF08631">
    <property type="entry name" value="SPO22"/>
    <property type="match status" value="1"/>
</dbReference>
<dbReference type="KEGG" id="ksn:43590879"/>
<dbReference type="GO" id="GO:0051321">
    <property type="term" value="P:meiotic cell cycle"/>
    <property type="evidence" value="ECO:0007669"/>
    <property type="project" value="UniProtKB-KW"/>
</dbReference>
<sequence length="938" mass="104023">MNRRSGTKARINMSKKLSIDLHAAVEDLKAELPSLRSLTSITKTKKDELTKLFDVIQDGVTEHVNTRRRGKKKHVTSGQGGKEGHQITAEWLDESGVKIWNHATQASQPFSSSRQKNKDELTVLAFLRLTAFRLIDASSDPHAYLARLLGIRAKTIQSLLEANQFVLAGELETGGAEDAQTLTSKVERWDSAERSEVGSALIAFWLARVDTAAYSDNDTLALNHMDETLQLMGTVQLGHNEYRLLASKCWAMGQKWMAESRKDDQGVHAAIEWLDLGLKIVENVANRGVAIPDWHLFRTSMLYKIASAYAKNAARDPSAAASGAAALDRLVETTDPKPKNLAVTHRAYILRLHLIRTSNASESEVRQAVEALIRNIPWVEETVIESICQFQTLIVQYPDTAIFAMQTMLDCALAAPQALSLIPPTANQNRYQIDDKAYVIACQSLLWNSGGKSEKDNNMGEAAQWYELAAHRVFGILGEGNLASCRRKAAMCYIRSGSFKVATELIRLCPTEEASTQYLRFYLAVKQGHDQAAIEATTAIASCPDLDSKQLVLMNTLASGAKSSSVYYKAMQTLLAVLKRADMQGDFGKQALSVIRDDLADKLVGYLQSAIELLSQNASQGPQQAKEVAWLYKTAYNAAVRGLNYLATKILSDLFYATVQLMRLYDDYAFERDADFAFIRTSAMFGTICGKMFELRDLKNSKDKSRLSQSLLDSIHDCRVALSDIRADHPRLATTSSMAAIVDICEVEILCEQGSWGNLNTTVQECMRESSSSGPSSAMGTAEAILNVCYGYEGCPTQIIFDILAYLVTSSHTTTSAEIVQYSRWIRSIIRLLFEQSTAVSDEQALRFALEAYNVIRTSTVRAAYPQEEIYWLYTNLYNHGINFNGPHQQHFCGLAIDIASTIPGNGDVDHTVGPTRPSEGALLRDFADRRRSQVDRQ</sequence>
<dbReference type="RefSeq" id="XP_065823478.1">
    <property type="nucleotide sequence ID" value="XM_065967406.1"/>
</dbReference>
<dbReference type="Proteomes" id="UP000322225">
    <property type="component" value="Chromosome 7"/>
</dbReference>
<dbReference type="PANTHER" id="PTHR40375:SF2">
    <property type="entry name" value="SPORULATION-SPECIFIC PROTEIN 22"/>
    <property type="match status" value="1"/>
</dbReference>
<protein>
    <recommendedName>
        <fullName evidence="5">Protein ZIP4 homolog</fullName>
    </recommendedName>
</protein>
<evidence type="ECO:0008006" key="5">
    <source>
        <dbReference type="Google" id="ProtNLM"/>
    </source>
</evidence>
<reference evidence="3" key="2">
    <citation type="submission" date="2024-01" db="EMBL/GenBank/DDBJ databases">
        <title>Comparative genomics of Cryptococcus and Kwoniella reveals pathogenesis evolution and contrasting modes of karyotype evolution via chromosome fusion or intercentromeric recombination.</title>
        <authorList>
            <person name="Coelho M.A."/>
            <person name="David-Palma M."/>
            <person name="Shea T."/>
            <person name="Bowers K."/>
            <person name="McGinley-Smith S."/>
            <person name="Mohammad A.W."/>
            <person name="Gnirke A."/>
            <person name="Yurkov A.M."/>
            <person name="Nowrousian M."/>
            <person name="Sun S."/>
            <person name="Cuomo C.A."/>
            <person name="Heitman J."/>
        </authorList>
    </citation>
    <scope>NUCLEOTIDE SEQUENCE</scope>
    <source>
        <strain evidence="3">CBS 12478</strain>
    </source>
</reference>
<evidence type="ECO:0000313" key="3">
    <source>
        <dbReference type="EMBL" id="WWD19497.1"/>
    </source>
</evidence>
<feature type="compositionally biased region" description="Basic residues" evidence="2">
    <location>
        <begin position="66"/>
        <end position="75"/>
    </location>
</feature>
<dbReference type="GeneID" id="43590879"/>
<evidence type="ECO:0000256" key="1">
    <source>
        <dbReference type="ARBA" id="ARBA00023254"/>
    </source>
</evidence>
<organism evidence="3 4">
    <name type="scientific">Kwoniella shandongensis</name>
    <dbReference type="NCBI Taxonomy" id="1734106"/>
    <lineage>
        <taxon>Eukaryota</taxon>
        <taxon>Fungi</taxon>
        <taxon>Dikarya</taxon>
        <taxon>Basidiomycota</taxon>
        <taxon>Agaricomycotina</taxon>
        <taxon>Tremellomycetes</taxon>
        <taxon>Tremellales</taxon>
        <taxon>Cryptococcaceae</taxon>
        <taxon>Kwoniella</taxon>
    </lineage>
</organism>
<dbReference type="PANTHER" id="PTHR40375">
    <property type="entry name" value="SPORULATION-SPECIFIC PROTEIN 22"/>
    <property type="match status" value="1"/>
</dbReference>
<dbReference type="InterPro" id="IPR013940">
    <property type="entry name" value="Spo22/ZIP4/TEX11"/>
</dbReference>
<name>A0AAJ8MXZ7_9TREE</name>
<keyword evidence="1" id="KW-0469">Meiosis</keyword>
<feature type="region of interest" description="Disordered" evidence="2">
    <location>
        <begin position="64"/>
        <end position="84"/>
    </location>
</feature>
<reference evidence="3" key="1">
    <citation type="submission" date="2017-08" db="EMBL/GenBank/DDBJ databases">
        <authorList>
            <person name="Cuomo C."/>
            <person name="Billmyre B."/>
            <person name="Heitman J."/>
        </authorList>
    </citation>
    <scope>NUCLEOTIDE SEQUENCE</scope>
    <source>
        <strain evidence="3">CBS 12478</strain>
    </source>
</reference>